<feature type="compositionally biased region" description="Polar residues" evidence="1">
    <location>
        <begin position="1"/>
        <end position="10"/>
    </location>
</feature>
<feature type="compositionally biased region" description="Acidic residues" evidence="1">
    <location>
        <begin position="62"/>
        <end position="71"/>
    </location>
</feature>
<feature type="region of interest" description="Disordered" evidence="1">
    <location>
        <begin position="1"/>
        <end position="27"/>
    </location>
</feature>
<protein>
    <submittedName>
        <fullName evidence="2">Uncharacterized protein</fullName>
    </submittedName>
</protein>
<dbReference type="AlphaFoldDB" id="M8C8I7"/>
<sequence length="207" mass="22278">MVPTTRSQLPSHHDPRGKNSKPPPSYYSGYYIAAQLEEAASAAVDDLKQQQPSRFPRRLAMADDENAEEEAAAGTSSRGGGGDYEDGGNKDWLRLGLGAVASCSSTTTSSSSAGGENDGARAAPMELDLLAGGDGRESARVMSRPPLFPLPIRSYHHQYGHGRGREPILPQIPKSYLRIRDTSMKVEVVLKYLAEKLGLSQSHQIGI</sequence>
<dbReference type="EnsemblPlants" id="EMT23337">
    <property type="protein sequence ID" value="EMT23337"/>
    <property type="gene ID" value="F775_22696"/>
</dbReference>
<feature type="region of interest" description="Disordered" evidence="1">
    <location>
        <begin position="43"/>
        <end position="87"/>
    </location>
</feature>
<proteinExistence type="predicted"/>
<accession>M8C8I7</accession>
<reference evidence="2" key="1">
    <citation type="submission" date="2015-06" db="UniProtKB">
        <authorList>
            <consortium name="EnsemblPlants"/>
        </authorList>
    </citation>
    <scope>IDENTIFICATION</scope>
</reference>
<organism evidence="2">
    <name type="scientific">Aegilops tauschii</name>
    <name type="common">Tausch's goatgrass</name>
    <name type="synonym">Aegilops squarrosa</name>
    <dbReference type="NCBI Taxonomy" id="37682"/>
    <lineage>
        <taxon>Eukaryota</taxon>
        <taxon>Viridiplantae</taxon>
        <taxon>Streptophyta</taxon>
        <taxon>Embryophyta</taxon>
        <taxon>Tracheophyta</taxon>
        <taxon>Spermatophyta</taxon>
        <taxon>Magnoliopsida</taxon>
        <taxon>Liliopsida</taxon>
        <taxon>Poales</taxon>
        <taxon>Poaceae</taxon>
        <taxon>BOP clade</taxon>
        <taxon>Pooideae</taxon>
        <taxon>Triticodae</taxon>
        <taxon>Triticeae</taxon>
        <taxon>Triticinae</taxon>
        <taxon>Aegilops</taxon>
    </lineage>
</organism>
<evidence type="ECO:0000256" key="1">
    <source>
        <dbReference type="SAM" id="MobiDB-lite"/>
    </source>
</evidence>
<dbReference type="InterPro" id="IPR044171">
    <property type="entry name" value="LAX2-like"/>
</dbReference>
<dbReference type="PANTHER" id="PTHR47290">
    <property type="entry name" value="RING FINGER PROTEIN"/>
    <property type="match status" value="1"/>
</dbReference>
<name>M8C8I7_AEGTA</name>
<evidence type="ECO:0000313" key="2">
    <source>
        <dbReference type="EnsemblPlants" id="EMT23337"/>
    </source>
</evidence>
<dbReference type="PANTHER" id="PTHR47290:SF2">
    <property type="entry name" value="OS01G0928400 PROTEIN"/>
    <property type="match status" value="1"/>
</dbReference>